<feature type="domain" description="Methyltransferase" evidence="1">
    <location>
        <begin position="47"/>
        <end position="141"/>
    </location>
</feature>
<evidence type="ECO:0000259" key="1">
    <source>
        <dbReference type="Pfam" id="PF13649"/>
    </source>
</evidence>
<proteinExistence type="predicted"/>
<gene>
    <name evidence="2" type="ORF">E8M01_14925</name>
</gene>
<reference evidence="2 3" key="1">
    <citation type="submission" date="2019-04" db="EMBL/GenBank/DDBJ databases">
        <title>Phreatobacter aquaticus sp. nov.</title>
        <authorList>
            <person name="Choi A."/>
        </authorList>
    </citation>
    <scope>NUCLEOTIDE SEQUENCE [LARGE SCALE GENOMIC DNA]</scope>
    <source>
        <strain evidence="2 3">KCTC 52518</strain>
    </source>
</reference>
<organism evidence="2 3">
    <name type="scientific">Phreatobacter stygius</name>
    <dbReference type="NCBI Taxonomy" id="1940610"/>
    <lineage>
        <taxon>Bacteria</taxon>
        <taxon>Pseudomonadati</taxon>
        <taxon>Pseudomonadota</taxon>
        <taxon>Alphaproteobacteria</taxon>
        <taxon>Hyphomicrobiales</taxon>
        <taxon>Phreatobacteraceae</taxon>
        <taxon>Phreatobacter</taxon>
    </lineage>
</organism>
<name>A0A4D7BBD2_9HYPH</name>
<dbReference type="GO" id="GO:0008168">
    <property type="term" value="F:methyltransferase activity"/>
    <property type="evidence" value="ECO:0007669"/>
    <property type="project" value="UniProtKB-KW"/>
</dbReference>
<keyword evidence="3" id="KW-1185">Reference proteome</keyword>
<dbReference type="EMBL" id="CP039690">
    <property type="protein sequence ID" value="QCI65387.1"/>
    <property type="molecule type" value="Genomic_DNA"/>
</dbReference>
<accession>A0A4D7BBD2</accession>
<dbReference type="Gene3D" id="3.40.50.150">
    <property type="entry name" value="Vaccinia Virus protein VP39"/>
    <property type="match status" value="1"/>
</dbReference>
<dbReference type="AlphaFoldDB" id="A0A4D7BBD2"/>
<dbReference type="Proteomes" id="UP000298781">
    <property type="component" value="Chromosome"/>
</dbReference>
<dbReference type="GO" id="GO:0032259">
    <property type="term" value="P:methylation"/>
    <property type="evidence" value="ECO:0007669"/>
    <property type="project" value="UniProtKB-KW"/>
</dbReference>
<sequence length="236" mass="25175">MTDWRSFWDGEHAIYVNATHKAVHYKAIADGILRHLAETGAGPDAVVLDYACGEALEAGRIAQACGRLVLCDGAPSVVARLRDHFGGLPDVIASVLPEELDSVLADHAADLIMVSSLIQYLTRADLGALLDRFRAKLKPSGRLVIADVISPDTGIVADVGSLLRNAAAHGFLFAAIAGLAATAISPYRKIRSELGLSTYSQADMLGLFAEHGFAAERYQVNLGLTPHRMTFVARPS</sequence>
<dbReference type="Pfam" id="PF13649">
    <property type="entry name" value="Methyltransf_25"/>
    <property type="match status" value="1"/>
</dbReference>
<keyword evidence="2" id="KW-0489">Methyltransferase</keyword>
<dbReference type="KEGG" id="pstg:E8M01_14925"/>
<dbReference type="SUPFAM" id="SSF53335">
    <property type="entry name" value="S-adenosyl-L-methionine-dependent methyltransferases"/>
    <property type="match status" value="1"/>
</dbReference>
<evidence type="ECO:0000313" key="3">
    <source>
        <dbReference type="Proteomes" id="UP000298781"/>
    </source>
</evidence>
<dbReference type="OrthoDB" id="7334795at2"/>
<keyword evidence="2" id="KW-0808">Transferase</keyword>
<evidence type="ECO:0000313" key="2">
    <source>
        <dbReference type="EMBL" id="QCI65387.1"/>
    </source>
</evidence>
<dbReference type="InterPro" id="IPR029063">
    <property type="entry name" value="SAM-dependent_MTases_sf"/>
</dbReference>
<dbReference type="InterPro" id="IPR041698">
    <property type="entry name" value="Methyltransf_25"/>
</dbReference>
<dbReference type="RefSeq" id="WP_136960834.1">
    <property type="nucleotide sequence ID" value="NZ_CP039690.1"/>
</dbReference>
<protein>
    <submittedName>
        <fullName evidence="2">Class I SAM-dependent methyltransferase</fullName>
    </submittedName>
</protein>